<protein>
    <submittedName>
        <fullName evidence="1">Uncharacterized protein</fullName>
    </submittedName>
</protein>
<evidence type="ECO:0000313" key="1">
    <source>
        <dbReference type="EMBL" id="QJA82940.1"/>
    </source>
</evidence>
<dbReference type="EMBL" id="MT142499">
    <property type="protein sequence ID" value="QJA82940.1"/>
    <property type="molecule type" value="Genomic_DNA"/>
</dbReference>
<sequence length="91" mass="10575">MKMKMKISIPKKLMDNLDSITNDIHFIADKFEGKSNSRHHSTVAAWTRVEKAVKYIDTILSLYKNSRVDIPYEEEDVLTVIKNILLERPAK</sequence>
<accession>A0A6M3KMH5</accession>
<dbReference type="AlphaFoldDB" id="A0A6M3KMH5"/>
<reference evidence="1" key="1">
    <citation type="submission" date="2020-03" db="EMBL/GenBank/DDBJ databases">
        <title>The deep terrestrial virosphere.</title>
        <authorList>
            <person name="Holmfeldt K."/>
            <person name="Nilsson E."/>
            <person name="Simone D."/>
            <person name="Lopez-Fernandez M."/>
            <person name="Wu X."/>
            <person name="de Brujin I."/>
            <person name="Lundin D."/>
            <person name="Andersson A."/>
            <person name="Bertilsson S."/>
            <person name="Dopson M."/>
        </authorList>
    </citation>
    <scope>NUCLEOTIDE SEQUENCE</scope>
    <source>
        <strain evidence="1">MM415A00352</strain>
    </source>
</reference>
<organism evidence="1">
    <name type="scientific">viral metagenome</name>
    <dbReference type="NCBI Taxonomy" id="1070528"/>
    <lineage>
        <taxon>unclassified sequences</taxon>
        <taxon>metagenomes</taxon>
        <taxon>organismal metagenomes</taxon>
    </lineage>
</organism>
<name>A0A6M3KMH5_9ZZZZ</name>
<gene>
    <name evidence="1" type="ORF">MM415A00352_0042</name>
</gene>
<proteinExistence type="predicted"/>